<evidence type="ECO:0000313" key="1">
    <source>
        <dbReference type="EMBL" id="QHU06719.1"/>
    </source>
</evidence>
<sequence length="99" mass="12197">MFFKDEELIFQMDIDTILQKWDHAKKQKAIYDKECDRYKDAVERYMNKKDKNDVEGDIYSVSRRSNTRQILSKADTPVEIWNRYAKRFTYMSYHLKRTR</sequence>
<reference evidence="1" key="1">
    <citation type="journal article" date="2020" name="Nature">
        <title>Giant virus diversity and host interactions through global metagenomics.</title>
        <authorList>
            <person name="Schulz F."/>
            <person name="Roux S."/>
            <person name="Paez-Espino D."/>
            <person name="Jungbluth S."/>
            <person name="Walsh D.A."/>
            <person name="Denef V.J."/>
            <person name="McMahon K.D."/>
            <person name="Konstantinidis K.T."/>
            <person name="Eloe-Fadrosh E.A."/>
            <person name="Kyrpides N.C."/>
            <person name="Woyke T."/>
        </authorList>
    </citation>
    <scope>NUCLEOTIDE SEQUENCE</scope>
    <source>
        <strain evidence="1">GVMAG-S-1038524-41</strain>
    </source>
</reference>
<name>A0A6C0JMC3_9ZZZZ</name>
<organism evidence="1">
    <name type="scientific">viral metagenome</name>
    <dbReference type="NCBI Taxonomy" id="1070528"/>
    <lineage>
        <taxon>unclassified sequences</taxon>
        <taxon>metagenomes</taxon>
        <taxon>organismal metagenomes</taxon>
    </lineage>
</organism>
<dbReference type="AlphaFoldDB" id="A0A6C0JMC3"/>
<accession>A0A6C0JMC3</accession>
<proteinExistence type="predicted"/>
<protein>
    <submittedName>
        <fullName evidence="1">Uncharacterized protein</fullName>
    </submittedName>
</protein>
<dbReference type="EMBL" id="MN740667">
    <property type="protein sequence ID" value="QHU06719.1"/>
    <property type="molecule type" value="Genomic_DNA"/>
</dbReference>